<evidence type="ECO:0000313" key="2">
    <source>
        <dbReference type="EMBL" id="VFJ58433.1"/>
    </source>
</evidence>
<feature type="region of interest" description="Disordered" evidence="1">
    <location>
        <begin position="329"/>
        <end position="351"/>
    </location>
</feature>
<organism evidence="2">
    <name type="scientific">Candidatus Kentrum sp. DK</name>
    <dbReference type="NCBI Taxonomy" id="2126562"/>
    <lineage>
        <taxon>Bacteria</taxon>
        <taxon>Pseudomonadati</taxon>
        <taxon>Pseudomonadota</taxon>
        <taxon>Gammaproteobacteria</taxon>
        <taxon>Candidatus Kentrum</taxon>
    </lineage>
</organism>
<proteinExistence type="predicted"/>
<dbReference type="SUPFAM" id="SSF48452">
    <property type="entry name" value="TPR-like"/>
    <property type="match status" value="1"/>
</dbReference>
<dbReference type="Gene3D" id="1.25.40.10">
    <property type="entry name" value="Tetratricopeptide repeat domain"/>
    <property type="match status" value="1"/>
</dbReference>
<name>A0A450SWK5_9GAMM</name>
<dbReference type="AlphaFoldDB" id="A0A450SWK5"/>
<sequence>MEKTDQLQSLLSRAERLFAKESYPAAKKEFERVLAAAPEVARGGDIGEKLRICEEQIALERRKERIKKARNLEKKGDLPAALDCYAEAFDTLPESWLGDRIARLRRRMEAGKAAQAVEKAENEDDPEKRLLAYDRALARQPDPAVLEKKLGCLVELGRHDEAAALYHDDASPPSPQGRCDLGHALIAQGKYWEGLRQWEPLLPDYPALFPRVITILPYLIRELAERGSGYALPRRALAVITTTTDRELPAPEGATLEHYARYFDYRHLEELWRAGEPAAVREMLPSPPRLSDVPLLARVYLGLAESDIGYLEPAITYCLTVIYHPDTAQAPRDSQGGQSQVSGDTTGGMTTADTPREALLALLQEQVAAHAKSGRLPPALVAHWKSEQWAIAHLAALFAESEPEPEPDDRLEYFPCTPAFAREFDLSGQVLRRLREKKGRQSPDDRDLLDLHAAYLPLGQHMAWIEPGDEEKTFRALPKPKKSDPETEYLRQRIAFRCGINRVRAGARQSKKYFQAAAPLLATQSRLRQELVDLVYANATSPEIISALAEAMESLARHVDDPDFLQAAGHCIGLDIENLLEQGISPTSLEKRLAVGFQISPDCMQLQTVSQLVHRDKNFQRAEKAMRAYNLVKAARIVAESEDEELEGIFFATIEKMYDRLLSHADTELLAVGLHEMHEASLIVDEYHWITARIEDKLRELEI</sequence>
<protein>
    <recommendedName>
        <fullName evidence="3">Tetratricopeptide repeat-containing protein</fullName>
    </recommendedName>
</protein>
<gene>
    <name evidence="2" type="ORF">BECKDK2373C_GA0170839_106513</name>
</gene>
<dbReference type="EMBL" id="CAADEY010000065">
    <property type="protein sequence ID" value="VFJ58433.1"/>
    <property type="molecule type" value="Genomic_DNA"/>
</dbReference>
<dbReference type="InterPro" id="IPR011990">
    <property type="entry name" value="TPR-like_helical_dom_sf"/>
</dbReference>
<evidence type="ECO:0008006" key="3">
    <source>
        <dbReference type="Google" id="ProtNLM"/>
    </source>
</evidence>
<reference evidence="2" key="1">
    <citation type="submission" date="2019-02" db="EMBL/GenBank/DDBJ databases">
        <authorList>
            <person name="Gruber-Vodicka R. H."/>
            <person name="Seah K. B. B."/>
        </authorList>
    </citation>
    <scope>NUCLEOTIDE SEQUENCE</scope>
    <source>
        <strain evidence="2">BECK_DK161</strain>
    </source>
</reference>
<accession>A0A450SWK5</accession>
<evidence type="ECO:0000256" key="1">
    <source>
        <dbReference type="SAM" id="MobiDB-lite"/>
    </source>
</evidence>